<reference evidence="10 11" key="1">
    <citation type="journal article" date="2019" name="Front. Genet.">
        <title>Whole-Genome Sequencing of the Opportunistic Yeast Pathogen Candida inconspicua Uncovers Its Hybrid Origin.</title>
        <authorList>
            <person name="Mixao V."/>
            <person name="Hansen A.P."/>
            <person name="Saus E."/>
            <person name="Boekhout T."/>
            <person name="Lass-Florl C."/>
            <person name="Gabaldon T."/>
        </authorList>
    </citation>
    <scope>NUCLEOTIDE SEQUENCE [LARGE SCALE GENOMIC DNA]</scope>
    <source>
        <strain evidence="10 11">CBS 180</strain>
    </source>
</reference>
<organism evidence="10 11">
    <name type="scientific">Pichia inconspicua</name>
    <dbReference type="NCBI Taxonomy" id="52247"/>
    <lineage>
        <taxon>Eukaryota</taxon>
        <taxon>Fungi</taxon>
        <taxon>Dikarya</taxon>
        <taxon>Ascomycota</taxon>
        <taxon>Saccharomycotina</taxon>
        <taxon>Pichiomycetes</taxon>
        <taxon>Pichiales</taxon>
        <taxon>Pichiaceae</taxon>
        <taxon>Pichia</taxon>
    </lineage>
</organism>
<dbReference type="FunFam" id="3.90.550.20:FF:000001">
    <property type="entry name" value="MIPC synthase subunit (SurA)"/>
    <property type="match status" value="1"/>
</dbReference>
<dbReference type="InterPro" id="IPR029044">
    <property type="entry name" value="Nucleotide-diphossugar_trans"/>
</dbReference>
<keyword evidence="3" id="KW-0808">Transferase</keyword>
<comment type="caution">
    <text evidence="10">The sequence shown here is derived from an EMBL/GenBank/DDBJ whole genome shotgun (WGS) entry which is preliminary data.</text>
</comment>
<evidence type="ECO:0000256" key="3">
    <source>
        <dbReference type="ARBA" id="ARBA00022679"/>
    </source>
</evidence>
<dbReference type="EMBL" id="SELW01000612">
    <property type="protein sequence ID" value="TID18145.1"/>
    <property type="molecule type" value="Genomic_DNA"/>
</dbReference>
<comment type="subcellular location">
    <subcellularLocation>
        <location evidence="1">Membrane</location>
        <topology evidence="1">Multi-pass membrane protein</topology>
    </subcellularLocation>
</comment>
<keyword evidence="11" id="KW-1185">Reference proteome</keyword>
<evidence type="ECO:0000313" key="10">
    <source>
        <dbReference type="EMBL" id="TID18145.1"/>
    </source>
</evidence>
<keyword evidence="5 9" id="KW-1133">Transmembrane helix</keyword>
<dbReference type="OrthoDB" id="3647at2759"/>
<evidence type="ECO:0000256" key="5">
    <source>
        <dbReference type="ARBA" id="ARBA00022989"/>
    </source>
</evidence>
<dbReference type="Pfam" id="PF04488">
    <property type="entry name" value="Gly_transf_sug"/>
    <property type="match status" value="1"/>
</dbReference>
<evidence type="ECO:0000256" key="2">
    <source>
        <dbReference type="ARBA" id="ARBA00009003"/>
    </source>
</evidence>
<evidence type="ECO:0000256" key="8">
    <source>
        <dbReference type="ARBA" id="ARBA00066893"/>
    </source>
</evidence>
<gene>
    <name evidence="10" type="ORF">CANINC_003886</name>
</gene>
<name>A0A4T0WXD5_9ASCO</name>
<dbReference type="PANTHER" id="PTHR32385:SF20">
    <property type="entry name" value="MANNOSYL PHOSPHORYLINOSITOL CERAMIDE SYNTHASE CSH1-RELATED"/>
    <property type="match status" value="1"/>
</dbReference>
<feature type="transmembrane region" description="Helical" evidence="9">
    <location>
        <begin position="199"/>
        <end position="218"/>
    </location>
</feature>
<feature type="transmembrane region" description="Helical" evidence="9">
    <location>
        <begin position="271"/>
        <end position="296"/>
    </location>
</feature>
<dbReference type="AlphaFoldDB" id="A0A4T0WXD5"/>
<dbReference type="Gene3D" id="3.90.550.20">
    <property type="match status" value="1"/>
</dbReference>
<protein>
    <recommendedName>
        <fullName evidence="8">inositol phosphorylceramide mannosyltransferase</fullName>
        <ecNumber evidence="8">2.4.1.370</ecNumber>
    </recommendedName>
</protein>
<accession>A0A4T0WXD5</accession>
<dbReference type="EC" id="2.4.1.370" evidence="8"/>
<evidence type="ECO:0000256" key="7">
    <source>
        <dbReference type="ARBA" id="ARBA00052145"/>
    </source>
</evidence>
<evidence type="ECO:0000256" key="6">
    <source>
        <dbReference type="ARBA" id="ARBA00023136"/>
    </source>
</evidence>
<dbReference type="GO" id="GO:0031501">
    <property type="term" value="C:mannosyltransferase complex"/>
    <property type="evidence" value="ECO:0007669"/>
    <property type="project" value="UniProtKB-ARBA"/>
</dbReference>
<feature type="transmembrane region" description="Helical" evidence="9">
    <location>
        <begin position="12"/>
        <end position="34"/>
    </location>
</feature>
<dbReference type="GO" id="GO:0016020">
    <property type="term" value="C:membrane"/>
    <property type="evidence" value="ECO:0007669"/>
    <property type="project" value="UniProtKB-SubCell"/>
</dbReference>
<dbReference type="GO" id="GO:0103064">
    <property type="term" value="F:inositol phosphorylceramide mannosyltransferase activity"/>
    <property type="evidence" value="ECO:0007669"/>
    <property type="project" value="UniProtKB-EC"/>
</dbReference>
<keyword evidence="4 9" id="KW-0812">Transmembrane</keyword>
<dbReference type="GO" id="GO:0051999">
    <property type="term" value="P:mannosyl-inositol phosphorylceramide biosynthetic process"/>
    <property type="evidence" value="ECO:0007669"/>
    <property type="project" value="TreeGrafter"/>
</dbReference>
<evidence type="ECO:0000256" key="9">
    <source>
        <dbReference type="SAM" id="Phobius"/>
    </source>
</evidence>
<dbReference type="Proteomes" id="UP000307173">
    <property type="component" value="Unassembled WGS sequence"/>
</dbReference>
<dbReference type="InterPro" id="IPR007577">
    <property type="entry name" value="GlycoTrfase_DXD_sugar-bd_CS"/>
</dbReference>
<sequence length="356" mass="42094">MVKLNSELKFVLYAHIFIALFLVYQLFDLITLLYDDSFNFALSNNQLNNQTFYSSNDQLIPKIIHQTYKSNNIPNHWKNGQFQCQSLNNDYQYILWTDEMARDFIVQNYPWFTKTFDSYKFNIERADVIRYFILYHYGGIYIDLDDTCLRNLDPLLNYPAFVRKTIPTGISNDVLGAIPNHPFYNKVIKNLKHYNRNWLVPYITVMFSTGPLFLSVMWKQYIRWGVDPNFDIKILMPNDYKSGENSFFEIEKGSSWHNDDAHILLLMRDHIIITVIFFTFVGFSIVFTEYLIVCLINKKFGSKLSSFYNSLFQKNNSSLNYSNRIIRKSRKDSNLPLALSVDLEKNVKILDDIEEL</sequence>
<comment type="similarity">
    <text evidence="2">Belongs to the glycosyltransferase 32 family.</text>
</comment>
<dbReference type="InterPro" id="IPR051706">
    <property type="entry name" value="Glycosyltransferase_domain"/>
</dbReference>
<evidence type="ECO:0000256" key="4">
    <source>
        <dbReference type="ARBA" id="ARBA00022692"/>
    </source>
</evidence>
<dbReference type="STRING" id="52247.A0A4T0WXD5"/>
<evidence type="ECO:0000256" key="1">
    <source>
        <dbReference type="ARBA" id="ARBA00004141"/>
    </source>
</evidence>
<dbReference type="SUPFAM" id="SSF53448">
    <property type="entry name" value="Nucleotide-diphospho-sugar transferases"/>
    <property type="match status" value="1"/>
</dbReference>
<proteinExistence type="inferred from homology"/>
<comment type="catalytic activity">
    <reaction evidence="7">
        <text>a 1D-myo-inositol-1-phospho-N-[(R)-2-hydroxy-very-long-chain fatty acyl]-(R)-4-hydroxysphingoid base + GDP-alpha-D-mannose = an alpha-D-mannosyl-(1&lt;-&gt;6)-1D-myo-inositol-1-phospho-N-[(R)-2-hydroxy-very-long-chain fatty acyl]-(R)-4-hydroxysphingoid base + GDP + H(+)</text>
        <dbReference type="Rhea" id="RHEA:64596"/>
        <dbReference type="ChEBI" id="CHEBI:15378"/>
        <dbReference type="ChEBI" id="CHEBI:57527"/>
        <dbReference type="ChEBI" id="CHEBI:58189"/>
        <dbReference type="ChEBI" id="CHEBI:155885"/>
        <dbReference type="ChEBI" id="CHEBI:155926"/>
        <dbReference type="EC" id="2.4.1.370"/>
    </reaction>
    <physiologicalReaction direction="left-to-right" evidence="7">
        <dbReference type="Rhea" id="RHEA:64597"/>
    </physiologicalReaction>
</comment>
<dbReference type="PANTHER" id="PTHR32385">
    <property type="entry name" value="MANNOSYL PHOSPHORYLINOSITOL CERAMIDE SYNTHASE"/>
    <property type="match status" value="1"/>
</dbReference>
<keyword evidence="6 9" id="KW-0472">Membrane</keyword>
<evidence type="ECO:0000313" key="11">
    <source>
        <dbReference type="Proteomes" id="UP000307173"/>
    </source>
</evidence>
<dbReference type="GO" id="GO:0006676">
    <property type="term" value="P:mannosyl diphosphorylinositol ceramide metabolic process"/>
    <property type="evidence" value="ECO:0007669"/>
    <property type="project" value="UniProtKB-ARBA"/>
</dbReference>